<evidence type="ECO:0000256" key="6">
    <source>
        <dbReference type="ARBA" id="ARBA00023002"/>
    </source>
</evidence>
<dbReference type="Pfam" id="PF18364">
    <property type="entry name" value="Molybdopterin_N"/>
    <property type="match status" value="1"/>
</dbReference>
<dbReference type="Gene3D" id="2.40.40.20">
    <property type="match status" value="1"/>
</dbReference>
<dbReference type="InterPro" id="IPR036909">
    <property type="entry name" value="Cyt_c-like_dom_sf"/>
</dbReference>
<evidence type="ECO:0000259" key="9">
    <source>
        <dbReference type="Pfam" id="PF18364"/>
    </source>
</evidence>
<sequence length="883" mass="98148">MAISRRTFLKTSIATAVATGGGLAIYPATQIFDDSDVEVIPHACHWGPFNAIVKDGVLVGVQPRAELDAMPTEMLTEGLISRLYDKTRVKYPMVRASYLADPQGDTKPHLRGKEPFVRVSWETALSLVANAIQSTATNHGNEAIFSSSYGGWSHAGLMRPQVLQGRFFNLIGGQSTTTGDYSGGASQIILPHVIGDMEVYSPQTAWQVIEQHTETFVLIGCDPWKNNRIEFRVADHQMYDHWKSFAEKGIKFISINPQRTRTDNELNADWVRIVPNTDTALFLAMAHHAYINDLHDQEYLKRYTVGADKFIDHLMGKEDNVVKSAEWAAPITGIAVEEIQAMAKLFATTKTQFAAGWSLQRANHGEMTHWAIINFAAMLGKIGKPGEGVGFSWHYGNGGMPQSGKALPIGLSQGKNPVTATCPASRISDMLLNPGKRFTRDGIEYTYPDIKMVYNAGNNLLSHQQNTNELIHALNQKVETFVCQDPWWCASSRYADIVLPATSTLERDDLSSGGTYSNDKIYAMRQVIQPYGESLDDYEIFRRLASIFNVEDKFTDGLSYQDILKRAYHASAATLPYEEFLQAGVAFLPVPEEANQWVRHGDFYQDPENAPLHTTSGKIELYCQDIANFAVKDCPPVPTFLEPFEYLGNAKPNQVHVVSPHPYNRVHSQMANADVRKYENVQGRQYVLINKEDAQRHGIRSGHLVEIFNQRGRTIAGAKVSDQIMPGVISLEEGAWLQLDSQGRCNGGSINVLTSSQASSELSQANSANTCLAFIQRCRDHESANMAFKPPKIIQQQTEVAVNSMTTTLANHTQEGGNQQSLGEALFYQRCTLCHSAKDPKQYTKSQWHGITKSMFPRAGLSPTEREEVMAFLEANAKDAQPL</sequence>
<dbReference type="InterPro" id="IPR006311">
    <property type="entry name" value="TAT_signal"/>
</dbReference>
<dbReference type="InterPro" id="IPR006656">
    <property type="entry name" value="Mopterin_OxRdtase"/>
</dbReference>
<evidence type="ECO:0000259" key="7">
    <source>
        <dbReference type="Pfam" id="PF00384"/>
    </source>
</evidence>
<dbReference type="InterPro" id="IPR041460">
    <property type="entry name" value="Molybdopterin_N"/>
</dbReference>
<dbReference type="OrthoDB" id="9815647at2"/>
<protein>
    <submittedName>
        <fullName evidence="10">Trimethylamine-N-oxide reductase</fullName>
    </submittedName>
</protein>
<comment type="cofactor">
    <cofactor evidence="1">
        <name>Mo-bis(molybdopterin guanine dinucleotide)</name>
        <dbReference type="ChEBI" id="CHEBI:60539"/>
    </cofactor>
</comment>
<dbReference type="GO" id="GO:0020037">
    <property type="term" value="F:heme binding"/>
    <property type="evidence" value="ECO:0007669"/>
    <property type="project" value="InterPro"/>
</dbReference>
<dbReference type="Pfam" id="PF01568">
    <property type="entry name" value="Molydop_binding"/>
    <property type="match status" value="1"/>
</dbReference>
<dbReference type="Pfam" id="PF00384">
    <property type="entry name" value="Molybdopterin"/>
    <property type="match status" value="1"/>
</dbReference>
<dbReference type="GO" id="GO:0030288">
    <property type="term" value="C:outer membrane-bounded periplasmic space"/>
    <property type="evidence" value="ECO:0007669"/>
    <property type="project" value="TreeGrafter"/>
</dbReference>
<name>A0A178K4I8_9GAMM</name>
<dbReference type="InterPro" id="IPR006657">
    <property type="entry name" value="MoPterin_dinucl-bd_dom"/>
</dbReference>
<dbReference type="EMBL" id="LVHF01000033">
    <property type="protein sequence ID" value="OAN11654.1"/>
    <property type="molecule type" value="Genomic_DNA"/>
</dbReference>
<keyword evidence="11" id="KW-1185">Reference proteome</keyword>
<evidence type="ECO:0000313" key="10">
    <source>
        <dbReference type="EMBL" id="OAN11654.1"/>
    </source>
</evidence>
<accession>A0A178K4I8</accession>
<feature type="domain" description="Molybdopterin dinucleotide-binding" evidence="8">
    <location>
        <begin position="656"/>
        <end position="771"/>
    </location>
</feature>
<dbReference type="SUPFAM" id="SSF53706">
    <property type="entry name" value="Formate dehydrogenase/DMSO reductase, domains 1-3"/>
    <property type="match status" value="1"/>
</dbReference>
<evidence type="ECO:0000313" key="11">
    <source>
        <dbReference type="Proteomes" id="UP000078503"/>
    </source>
</evidence>
<evidence type="ECO:0000256" key="3">
    <source>
        <dbReference type="ARBA" id="ARBA00022505"/>
    </source>
</evidence>
<dbReference type="PANTHER" id="PTHR43742">
    <property type="entry name" value="TRIMETHYLAMINE-N-OXIDE REDUCTASE"/>
    <property type="match status" value="1"/>
</dbReference>
<dbReference type="Gene3D" id="1.10.760.10">
    <property type="entry name" value="Cytochrome c-like domain"/>
    <property type="match status" value="1"/>
</dbReference>
<dbReference type="GO" id="GO:0016491">
    <property type="term" value="F:oxidoreductase activity"/>
    <property type="evidence" value="ECO:0007669"/>
    <property type="project" value="UniProtKB-KW"/>
</dbReference>
<dbReference type="AlphaFoldDB" id="A0A178K4I8"/>
<evidence type="ECO:0000256" key="1">
    <source>
        <dbReference type="ARBA" id="ARBA00001942"/>
    </source>
</evidence>
<feature type="domain" description="Molybdopterin oxidoreductase N-terminal" evidence="9">
    <location>
        <begin position="42"/>
        <end position="84"/>
    </location>
</feature>
<dbReference type="InterPro" id="IPR050612">
    <property type="entry name" value="Prok_Mopterin_Oxidored"/>
</dbReference>
<keyword evidence="6" id="KW-0560">Oxidoreductase</keyword>
<comment type="similarity">
    <text evidence="2">Belongs to the prokaryotic molybdopterin-containing oxidoreductase family.</text>
</comment>
<dbReference type="GO" id="GO:0043546">
    <property type="term" value="F:molybdopterin cofactor binding"/>
    <property type="evidence" value="ECO:0007669"/>
    <property type="project" value="InterPro"/>
</dbReference>
<dbReference type="InterPro" id="IPR009010">
    <property type="entry name" value="Asp_de-COase-like_dom_sf"/>
</dbReference>
<dbReference type="NCBIfam" id="TIGR01409">
    <property type="entry name" value="TAT_signal_seq"/>
    <property type="match status" value="1"/>
</dbReference>
<dbReference type="PROSITE" id="PS51318">
    <property type="entry name" value="TAT"/>
    <property type="match status" value="1"/>
</dbReference>
<dbReference type="Proteomes" id="UP000078503">
    <property type="component" value="Unassembled WGS sequence"/>
</dbReference>
<dbReference type="Gene3D" id="3.90.55.10">
    <property type="entry name" value="Dimethylsulfoxide Reductase, domain 3"/>
    <property type="match status" value="1"/>
</dbReference>
<dbReference type="GO" id="GO:0009061">
    <property type="term" value="P:anaerobic respiration"/>
    <property type="evidence" value="ECO:0007669"/>
    <property type="project" value="TreeGrafter"/>
</dbReference>
<keyword evidence="5" id="KW-0732">Signal</keyword>
<dbReference type="InterPro" id="IPR019546">
    <property type="entry name" value="TAT_signal_bac_arc"/>
</dbReference>
<proteinExistence type="inferred from homology"/>
<dbReference type="GO" id="GO:0009055">
    <property type="term" value="F:electron transfer activity"/>
    <property type="evidence" value="ECO:0007669"/>
    <property type="project" value="InterPro"/>
</dbReference>
<gene>
    <name evidence="10" type="ORF">A3K86_22330</name>
</gene>
<keyword evidence="4" id="KW-0479">Metal-binding</keyword>
<organism evidence="10 11">
    <name type="scientific">Photobacterium jeanii</name>
    <dbReference type="NCBI Taxonomy" id="858640"/>
    <lineage>
        <taxon>Bacteria</taxon>
        <taxon>Pseudomonadati</taxon>
        <taxon>Pseudomonadota</taxon>
        <taxon>Gammaproteobacteria</taxon>
        <taxon>Vibrionales</taxon>
        <taxon>Vibrionaceae</taxon>
        <taxon>Photobacterium</taxon>
    </lineage>
</organism>
<evidence type="ECO:0000259" key="8">
    <source>
        <dbReference type="Pfam" id="PF01568"/>
    </source>
</evidence>
<dbReference type="STRING" id="858640.A3K86_22330"/>
<comment type="caution">
    <text evidence="10">The sequence shown here is derived from an EMBL/GenBank/DDBJ whole genome shotgun (WGS) entry which is preliminary data.</text>
</comment>
<dbReference type="SUPFAM" id="SSF50692">
    <property type="entry name" value="ADC-like"/>
    <property type="match status" value="1"/>
</dbReference>
<dbReference type="PANTHER" id="PTHR43742:SF10">
    <property type="entry name" value="TRIMETHYLAMINE-N-OXIDE REDUCTASE 2"/>
    <property type="match status" value="1"/>
</dbReference>
<evidence type="ECO:0000256" key="2">
    <source>
        <dbReference type="ARBA" id="ARBA00010312"/>
    </source>
</evidence>
<dbReference type="GO" id="GO:0030151">
    <property type="term" value="F:molybdenum ion binding"/>
    <property type="evidence" value="ECO:0007669"/>
    <property type="project" value="TreeGrafter"/>
</dbReference>
<evidence type="ECO:0000256" key="4">
    <source>
        <dbReference type="ARBA" id="ARBA00022723"/>
    </source>
</evidence>
<dbReference type="SUPFAM" id="SSF46626">
    <property type="entry name" value="Cytochrome c"/>
    <property type="match status" value="1"/>
</dbReference>
<reference evidence="10 11" key="1">
    <citation type="submission" date="2016-03" db="EMBL/GenBank/DDBJ databases">
        <title>Photobacterium proteolyticum sp. nov. a protease producing bacterium isolated from ocean sediments of Laizhou Bay.</title>
        <authorList>
            <person name="Li Y."/>
        </authorList>
    </citation>
    <scope>NUCLEOTIDE SEQUENCE [LARGE SCALE GENOMIC DNA]</scope>
    <source>
        <strain evidence="10 11">R-40508</strain>
    </source>
</reference>
<evidence type="ECO:0000256" key="5">
    <source>
        <dbReference type="ARBA" id="ARBA00022729"/>
    </source>
</evidence>
<dbReference type="Gene3D" id="3.40.228.10">
    <property type="entry name" value="Dimethylsulfoxide Reductase, domain 2"/>
    <property type="match status" value="1"/>
</dbReference>
<dbReference type="RefSeq" id="WP_068336924.1">
    <property type="nucleotide sequence ID" value="NZ_LVHF01000033.1"/>
</dbReference>
<feature type="domain" description="Molybdopterin oxidoreductase" evidence="7">
    <location>
        <begin position="88"/>
        <end position="545"/>
    </location>
</feature>
<keyword evidence="3" id="KW-0500">Molybdenum</keyword>
<dbReference type="Gene3D" id="3.40.50.740">
    <property type="match status" value="1"/>
</dbReference>